<feature type="region of interest" description="Disordered" evidence="1">
    <location>
        <begin position="1021"/>
        <end position="1147"/>
    </location>
</feature>
<accession>A0A835WIX8</accession>
<gene>
    <name evidence="4" type="ORF">HYH02_006728</name>
</gene>
<dbReference type="PANTHER" id="PTHR48234">
    <property type="entry name" value="GH09231P"/>
    <property type="match status" value="1"/>
</dbReference>
<comment type="caution">
    <text evidence="4">The sequence shown here is derived from an EMBL/GenBank/DDBJ whole genome shotgun (WGS) entry which is preliminary data.</text>
</comment>
<dbReference type="OrthoDB" id="547094at2759"/>
<proteinExistence type="predicted"/>
<keyword evidence="2" id="KW-0732">Signal</keyword>
<feature type="signal peptide" evidence="2">
    <location>
        <begin position="1"/>
        <end position="23"/>
    </location>
</feature>
<feature type="region of interest" description="Disordered" evidence="1">
    <location>
        <begin position="685"/>
        <end position="752"/>
    </location>
</feature>
<evidence type="ECO:0000259" key="3">
    <source>
        <dbReference type="Pfam" id="PF12499"/>
    </source>
</evidence>
<feature type="compositionally biased region" description="Pro residues" evidence="1">
    <location>
        <begin position="739"/>
        <end position="752"/>
    </location>
</feature>
<feature type="compositionally biased region" description="Gly residues" evidence="1">
    <location>
        <begin position="94"/>
        <end position="109"/>
    </location>
</feature>
<feature type="region of interest" description="Disordered" evidence="1">
    <location>
        <begin position="2441"/>
        <end position="2589"/>
    </location>
</feature>
<feature type="compositionally biased region" description="Pro residues" evidence="1">
    <location>
        <begin position="710"/>
        <end position="726"/>
    </location>
</feature>
<feature type="compositionally biased region" description="Pro residues" evidence="1">
    <location>
        <begin position="115"/>
        <end position="128"/>
    </location>
</feature>
<dbReference type="Proteomes" id="UP000613740">
    <property type="component" value="Unassembled WGS sequence"/>
</dbReference>
<dbReference type="PANTHER" id="PTHR48234:SF1">
    <property type="entry name" value="SEA DOMAIN-CONTAINING PROTEIN-RELATED"/>
    <property type="match status" value="1"/>
</dbReference>
<dbReference type="PRINTS" id="PR01217">
    <property type="entry name" value="PRICHEXTENSN"/>
</dbReference>
<feature type="region of interest" description="Disordered" evidence="1">
    <location>
        <begin position="1999"/>
        <end position="2047"/>
    </location>
</feature>
<feature type="compositionally biased region" description="Pro residues" evidence="1">
    <location>
        <begin position="2722"/>
        <end position="2767"/>
    </location>
</feature>
<sequence length="3027" mass="306880">MTTLWLDKRVVVLLLLIPLLAAGEHVRVRDVLGRRARHLAADAVPSNVTTNSSSPAPLPAAASSPSPGVSPSVAPVPAASGSPSPTAAPPPYGGSSGGGGNGGSGGGGANATSSPPSPAPPSPVPPAGPQCHQAACFPALNGTAANATNSSSSSSSSTANATAPALCPYLLLTAAEWSNAAFGAADLRLVAAANWLANGWPMITESGYFRLGSGSPADLTANAFLFEEPQALTCFLRRQLAAPPPAAPTPLPLRAMVRVARPVPPPPANSSAEAGSGCALAEPVAYYGPWVAEMVALKLNLLVQSALSNSAPGAPALGAAVFAQLPQPANASANASAVDPAAQVCSCMTVGGVLAAAEAAISGMTVNGRNATVWSYDACARAISLIFNSQASCDAAAASGTKALCAPLPAPALPPPPPPAPPLPPIGCHAGSCYATQTPPGGSTCPFLAYAPEDWGDLAMRTPAARLLTLNWTSVFATPGYNGSLVLGRPGAGPLLHLTSPAAVQCFLWLQLRSPPASQAPAPLPLGGVNVTFTASLLNNGSAACELLPPELSRLGVGVWAAELLALELDALLGDALASSNATAVATLTAAGAPYLTANAALRPALSGSIFHAAYARRQCACQSVRGVLSGAWAFYISNDPAAAPAAGGDVSQCAADLLQTYADGACSSNRTLPLLCPALGGGGGGGNGTAAAPPPAPLPVPSNATTAPSPSPSPSPPVAQLPPAPGNSSTDVTTSPPSLAPAPPRPPSPPLPWPPAPAVACTGACVAPGTPCPYRVYVGGVWSPTNLIPVNAAAKLLYDNWELFVDTGLPDDPTFILGDKNGPRLEVLDPASLQCFMRMQYSRASVLLPDGVTNASVSNATVPLPLTGVLGFGATINATTGRCVLNTAEDATRFIGAWLADLIAFKLNLRLSAALRAGALPGGENASVPLNAAVFANVWPPSPPGVLSVRNCACTGVGAMLAKAEAGLAGLPGSRQSDALVASGCGNAIASLYTEGTCGRVPAVAPPLVCELLPPPPPVPPSQPPTVNAPPVPSPPPSPVPPSPHPPSPHPPSPHPPSPLPPSPQPPSPLPPSPHPPPSQPPSPHPPSPHPPPSHPPSPLPPSPLPPSPLPPSPLPPSPQPPPSQPPSPHPPSPHPPSPRPPSPFPPAPPACTDACFPPGRPCPFLVYGAPAWFAPYDAMLASTLLSQYWALLADFNDEAIFILGSSMGPHFEFLDSDSLSCFMRLQYNASSVQPPATAGMQLPLTTVIGFGAILDSDTGACTLNTADGAGTDFYYGPWMADTAALKLNMKLAELVAAGAIVGLPPPPAGTPLLGAALFGTSWPEAPAGSPAAAAAPCGCRSVGTALGTAEGYIGGADALLTEADAVTAAGCAAALTQVYDASVCGEVPPPGPALLCTAFAPPPMPATPLSPEPPRPPPPSPQPPSPQPPSPKPPSPAPLSPPPSPKPPVPPSPAPPYPPSPQPPVPPSPAPPHPPSPEPPVPPSPAPPYPPSPEPPSPAPPYPPTPEPPAPPSPAPPYPPSPEPPSPAPPYPPTPEPPAPPSPAPPYPPSPEPPSPAPPYPPSPEPPAPPTLAPPYPPSPEPPSPAPPYPPSPEPPAPPTPAPPYPPSPEPPSPAPPYPPSPEPPAPPSPAPPYPPSPEPPSPAPPYPPSPEPPAPPSPAPPYPPSPEPPSPAPPYPPSPEPPAPPSPAPPYPPSPEPPSPAPSYPPSPEPPSPEPPSPEPPSPEPPSPEPPFPPAPPACSADCIAPDTPCPFTVYSAAEWASTAEGTAASDLLNALWSLFVDFSDLVWIFGSRTGPHFEFLDPASLQCFMQMQLDAGQVLLPDGTPVTPPAEALALPLTTVLGPSFSVNEAGQCVLTNAAEAAWYLGPVAADAMALKLNAQLSKLLAEGSVPPTNNAVMNSGPVPLYQAIFAQVWPPLPTDAPGAGVALCGCQPVSGTVARAESFVGGESDSGATLDDAINAGVCGSALVEVYGALYCGAVPPAGPPLLCPALSPPPAPPSPEPPSPEPPSPAPPYPPSPAPPYPPSPEPPLPPSPAPPYPPPPSPFPPAPPSCDTGCVSPGLPCPFTIYSGAEWSMTSDFSLAAALLRAYWAQFATYQDDQIWIYGVPEGPHFEFLDPESLMCFMQMQYNASAVLVPGSDTPPAPVPLPLRTVVGFGAALSADDGSTCVLASSEDAGKLYGPWIADAIALKLNKQLAELVAAGAIAGQAPGPLPLAVAQFAKYYPPPANATSAEALVGQCGCSSVQDVVAASEAYVGGVEGATQEAGEAAGVCGAALAQCFGPSDPCLYNIYGTPDWSDTTYAAWAAQALKQHWPLFATYQDDGIYIFGEPDGPHLEFLDAVSLQCFLIMQFNRTAIAPPVRWPDAGVDGDGNNATARLPLTTVIGFGASLDPATGRCVANGPADLDRYYGPWMGNAIGLKLNVRLSELIAQDLLVPERPHAPPPPSPVPPSPAPPSPAPPPPAPPSPGPPSPAPPSPAPPSPAPPSPAPPSPAPPSPAPAPPRPPSPAPSPPRPPSPPPLPPPRPLPAPSSQLPPTPAPSPAPLRQPPPPPAPSPAPPQQSPPSPAPSPAPLQRPPPPLPQPTTSRVLRRLMTFVALPPGDDHLQAPSPPHENGLIAILPRPSQPPPLYAAYFGQVYPALPPGSPGAGIAACGCEGVAYVVARAESYVGAGGDGATLAEAKAAGWCGAALVEVYGAGVCWQTPPPGPPLLCAAPPAPPPSPAPPYPPSPAPPAYPPSPEPPGPPLPRSPRIRPPPPSPPSPKPPRRPRPPPPDAPPPPEDSPPPPPSPKPPRNPRPPPPSPAPPPDVPPPSPRPPRRPRPPPPEAPPPPPEDSPPPPPSPKPPRSPRPPPPSSPVLSPPPPPPPNSTQTSEFPFYKCYQKQGMPFKLTLEQEFVDSEGLNRYCFSFAQVTCNQNQNLCCNMFFDKAEFLIDPFCINTMRDTTVNGATVFPSFNSFDRNGGYYSIAKIRLGFDQATAVDSSICFSLSAACATLQSLCAGDSCMYALSNMNNPSCCPVTTQVWW</sequence>
<evidence type="ECO:0000313" key="4">
    <source>
        <dbReference type="EMBL" id="KAG2448143.1"/>
    </source>
</evidence>
<keyword evidence="5" id="KW-1185">Reference proteome</keyword>
<dbReference type="InterPro" id="IPR052506">
    <property type="entry name" value="Bact_Fn-Binding"/>
</dbReference>
<feature type="region of interest" description="Disordered" evidence="1">
    <location>
        <begin position="2722"/>
        <end position="2876"/>
    </location>
</feature>
<feature type="compositionally biased region" description="Pro residues" evidence="1">
    <location>
        <begin position="2446"/>
        <end position="2586"/>
    </location>
</feature>
<dbReference type="EMBL" id="JAEHOD010000018">
    <property type="protein sequence ID" value="KAG2448143.1"/>
    <property type="molecule type" value="Genomic_DNA"/>
</dbReference>
<reference evidence="4" key="1">
    <citation type="journal article" date="2020" name="bioRxiv">
        <title>Comparative genomics of Chlamydomonas.</title>
        <authorList>
            <person name="Craig R.J."/>
            <person name="Hasan A.R."/>
            <person name="Ness R.W."/>
            <person name="Keightley P.D."/>
        </authorList>
    </citation>
    <scope>NUCLEOTIDE SEQUENCE</scope>
    <source>
        <strain evidence="4">CCAP 11/173</strain>
    </source>
</reference>
<dbReference type="InterPro" id="IPR024616">
    <property type="entry name" value="Pherophorin"/>
</dbReference>
<evidence type="ECO:0000313" key="5">
    <source>
        <dbReference type="Proteomes" id="UP000613740"/>
    </source>
</evidence>
<dbReference type="Pfam" id="PF12499">
    <property type="entry name" value="DUF3707"/>
    <property type="match status" value="1"/>
</dbReference>
<name>A0A835WIX8_9CHLO</name>
<feature type="compositionally biased region" description="Pro residues" evidence="1">
    <location>
        <begin position="2774"/>
        <end position="2818"/>
    </location>
</feature>
<feature type="compositionally biased region" description="Low complexity" evidence="1">
    <location>
        <begin position="52"/>
        <end position="85"/>
    </location>
</feature>
<evidence type="ECO:0000256" key="2">
    <source>
        <dbReference type="SAM" id="SignalP"/>
    </source>
</evidence>
<feature type="region of interest" description="Disordered" evidence="1">
    <location>
        <begin position="1406"/>
        <end position="1743"/>
    </location>
</feature>
<protein>
    <recommendedName>
        <fullName evidence="3">Pherophorin domain-containing protein</fullName>
    </recommendedName>
</protein>
<organism evidence="4 5">
    <name type="scientific">Chlamydomonas schloesseri</name>
    <dbReference type="NCBI Taxonomy" id="2026947"/>
    <lineage>
        <taxon>Eukaryota</taxon>
        <taxon>Viridiplantae</taxon>
        <taxon>Chlorophyta</taxon>
        <taxon>core chlorophytes</taxon>
        <taxon>Chlorophyceae</taxon>
        <taxon>CS clade</taxon>
        <taxon>Chlamydomonadales</taxon>
        <taxon>Chlamydomonadaceae</taxon>
        <taxon>Chlamydomonas</taxon>
    </lineage>
</organism>
<feature type="compositionally biased region" description="Pro residues" evidence="1">
    <location>
        <begin position="2825"/>
        <end position="2870"/>
    </location>
</feature>
<feature type="compositionally biased region" description="Pro residues" evidence="1">
    <location>
        <begin position="1406"/>
        <end position="1740"/>
    </location>
</feature>
<feature type="region of interest" description="Disordered" evidence="1">
    <location>
        <begin position="45"/>
        <end position="133"/>
    </location>
</feature>
<feature type="chain" id="PRO_5032966031" description="Pherophorin domain-containing protein" evidence="2">
    <location>
        <begin position="24"/>
        <end position="3027"/>
    </location>
</feature>
<evidence type="ECO:0000256" key="1">
    <source>
        <dbReference type="SAM" id="MobiDB-lite"/>
    </source>
</evidence>
<feature type="domain" description="Pherophorin" evidence="3">
    <location>
        <begin position="2877"/>
        <end position="3020"/>
    </location>
</feature>